<feature type="region of interest" description="Disordered" evidence="1">
    <location>
        <begin position="67"/>
        <end position="101"/>
    </location>
</feature>
<dbReference type="PeptideAtlas" id="Q9DAT4"/>
<evidence type="ECO:0000313" key="3">
    <source>
        <dbReference type="EMBL" id="BAB24113.1"/>
    </source>
</evidence>
<feature type="region of interest" description="Disordered" evidence="1">
    <location>
        <begin position="22"/>
        <end position="51"/>
    </location>
</feature>
<dbReference type="UCSC" id="uc007ola.1">
    <property type="organism name" value="mouse"/>
</dbReference>
<reference evidence="3" key="3">
    <citation type="journal article" date="2000" name="Genome Res.">
        <title>RIKEN integrated sequence analysis (RISA) system--384-format sequencing pipeline with 384 multicapillary sequencer.</title>
        <authorList>
            <person name="Shibata K."/>
            <person name="Itoh M."/>
            <person name="Aizawa K."/>
            <person name="Nagaoka S."/>
            <person name="Sasaki N."/>
            <person name="Carninci P."/>
            <person name="Konno H."/>
            <person name="Akiyama J."/>
            <person name="Nishi K."/>
            <person name="Kitsunai T."/>
            <person name="Tashiro H."/>
            <person name="Itoh M."/>
            <person name="Sumi N."/>
            <person name="Ishii Y."/>
            <person name="Nakamura S."/>
            <person name="Hazama M."/>
            <person name="Nishine T."/>
            <person name="Harada A."/>
            <person name="Yamamoto R."/>
            <person name="Matsumoto H."/>
            <person name="Sakaguchi S."/>
            <person name="Ikegami T."/>
            <person name="Kashiwagi K."/>
            <person name="Fujiwake S."/>
            <person name="Inoue K."/>
            <person name="Togawa Y."/>
            <person name="Izawa M."/>
            <person name="Ohara E."/>
            <person name="Watahiki M."/>
            <person name="Yoneda Y."/>
            <person name="Ishikawa T."/>
            <person name="Ozawa K."/>
            <person name="Tanaka T."/>
            <person name="Matsuura S."/>
            <person name="Kawai J."/>
            <person name="Okazaki Y."/>
            <person name="Muramatsu M."/>
            <person name="Inoue Y."/>
            <person name="Kira A."/>
            <person name="Hayashizaki Y."/>
        </authorList>
    </citation>
    <scope>NUCLEOTIDE SEQUENCE</scope>
    <source>
        <strain evidence="3">C57BL/6J</strain>
        <tissue evidence="3">Placenta</tissue>
    </source>
</reference>
<reference evidence="3" key="5">
    <citation type="journal article" date="2001" name="Nature">
        <title>Functional annotation of a full-length mouse cDNA collection.</title>
        <authorList>
            <consortium name="The RIKEN Genome Exploration Research Group Phase II Team and the FANTOM Consortium"/>
        </authorList>
    </citation>
    <scope>NUCLEOTIDE SEQUENCE</scope>
    <source>
        <strain evidence="3">C57BL/6J</strain>
        <tissue evidence="3">Placenta</tissue>
    </source>
</reference>
<reference evidence="3" key="2">
    <citation type="journal article" date="2000" name="Genome Res.">
        <title>Normalization and subtraction of cap-trapper-selected cDNAs to prepare full-length cDNA libraries for rapid discovery of new genes.</title>
        <authorList>
            <person name="Carninci P."/>
            <person name="Shibata Y."/>
            <person name="Hayatsu N."/>
            <person name="Sugahara Y."/>
            <person name="Shibata K."/>
            <person name="Itoh M."/>
            <person name="Konno H."/>
            <person name="Okazaki Y."/>
            <person name="Muramatsu M."/>
            <person name="Hayashizaki Y."/>
        </authorList>
    </citation>
    <scope>NUCLEOTIDE SEQUENCE</scope>
    <source>
        <strain evidence="3">C57BL/6J</strain>
        <tissue evidence="3">Placenta</tissue>
    </source>
</reference>
<feature type="signal peptide" evidence="2">
    <location>
        <begin position="1"/>
        <end position="22"/>
    </location>
</feature>
<protein>
    <submittedName>
        <fullName evidence="3">Uncharacterized protein</fullName>
    </submittedName>
</protein>
<dbReference type="MGI" id="MGI:1329016">
    <property type="gene designation" value="Sel1l"/>
</dbReference>
<dbReference type="AGR" id="MGI:1329016"/>
<reference evidence="3" key="7">
    <citation type="journal article" date="2005" name="Science">
        <title>The Transcriptional Landscape of the Mammalian Genome.</title>
        <authorList>
            <consortium name="The FANTOM Consortium"/>
            <consortium name="Riken Genome Exploration Research Group and Genome Science Group (Genome Network Project Core Group)"/>
        </authorList>
    </citation>
    <scope>NUCLEOTIDE SEQUENCE</scope>
    <source>
        <strain evidence="3">C57BL/6J</strain>
        <tissue evidence="3">Placenta</tissue>
    </source>
</reference>
<keyword evidence="2" id="KW-0732">Signal</keyword>
<name>Q9DAT4_MOUSE</name>
<feature type="chain" id="PRO_5004328030" evidence="2">
    <location>
        <begin position="23"/>
        <end position="125"/>
    </location>
</feature>
<feature type="compositionally biased region" description="Acidic residues" evidence="1">
    <location>
        <begin position="67"/>
        <end position="78"/>
    </location>
</feature>
<accession>Q9DAT4</accession>
<reference evidence="3" key="4">
    <citation type="submission" date="2000-07" db="EMBL/GenBank/DDBJ databases">
        <authorList>
            <person name="Adachi J."/>
            <person name="Aizawa K."/>
            <person name="Akahira S."/>
            <person name="Akimura T."/>
            <person name="Arai A."/>
            <person name="Aono H."/>
            <person name="Arakawa T."/>
            <person name="Bono H."/>
            <person name="Carninci P."/>
            <person name="Fukuda S."/>
            <person name="Fukunishi Y."/>
            <person name="Furuno M."/>
            <person name="Hanagaki T."/>
            <person name="Hara A."/>
            <person name="Hayatsu N."/>
            <person name="Hiramoto K."/>
            <person name="Hiraoka T."/>
            <person name="Hori F."/>
            <person name="Imotani K."/>
            <person name="Ishii Y."/>
            <person name="Itoh M."/>
            <person name="Izawa M."/>
            <person name="Kasukawa T."/>
            <person name="Kato H."/>
            <person name="Kawai J."/>
            <person name="Kojima Y."/>
            <person name="Konno H."/>
            <person name="Kouda M."/>
            <person name="Koya S."/>
            <person name="Kurihara C."/>
            <person name="Matsuyama T."/>
            <person name="Miyazaki A."/>
            <person name="Nishi K."/>
            <person name="Nomura K."/>
            <person name="Numazaki R."/>
            <person name="Ohno M."/>
            <person name="Okazaki Y."/>
            <person name="Okido T."/>
            <person name="Owa C."/>
            <person name="Saito H."/>
            <person name="Saito R."/>
            <person name="Sakai C."/>
            <person name="Sakai K."/>
            <person name="Sano H."/>
            <person name="Sasaki D."/>
            <person name="Shibata K."/>
            <person name="Shibata Y."/>
            <person name="Shinagawa A."/>
            <person name="Shiraki T."/>
            <person name="Sogabe Y."/>
            <person name="Suzuki H."/>
            <person name="Tagami M."/>
            <person name="Tagawa A."/>
            <person name="Takahashi F."/>
            <person name="Tanaka T."/>
            <person name="Tejima Y."/>
            <person name="Toya T."/>
            <person name="Yamamura T."/>
            <person name="Yasunishi A."/>
            <person name="Yoshida K."/>
            <person name="Yoshino M."/>
            <person name="Muramatsu M."/>
            <person name="Hayashizaki Y."/>
        </authorList>
    </citation>
    <scope>NUCLEOTIDE SEQUENCE</scope>
    <source>
        <strain evidence="3">C57BL/6J</strain>
        <tissue evidence="3">Placenta</tissue>
    </source>
</reference>
<proteinExistence type="evidence at transcript level"/>
<reference evidence="3" key="1">
    <citation type="journal article" date="1999" name="Methods Enzymol.">
        <title>High-efficiency full-length cDNA cloning.</title>
        <authorList>
            <person name="Carninci P."/>
            <person name="Hayashizaki Y."/>
        </authorList>
    </citation>
    <scope>NUCLEOTIDE SEQUENCE</scope>
    <source>
        <strain evidence="3">C57BL/6J</strain>
        <tissue evidence="3">Placenta</tissue>
    </source>
</reference>
<sequence length="125" mass="13696">MQVRVRLSLLLLCAVLLGSAAATSDDKTNQDDSLDSKSSLPTDESVKDHTTTGKVVAGQIFVDSEEAEVESLLQDEEDSSKTQEEEISFLESPNPSSKTYEELKRVRKPGSLMRCLISPHVAKDN</sequence>
<reference evidence="3" key="8">
    <citation type="journal article" date="2005" name="Science">
        <title>Antisense Transcription in the Mammalian Transcriptome.</title>
        <authorList>
            <consortium name="RIKEN Genome Exploration Research Group and Genome Science Group (Genome Network Project Core Group) and the FANTOM Consortium"/>
        </authorList>
    </citation>
    <scope>NUCLEOTIDE SEQUENCE</scope>
    <source>
        <strain evidence="3">C57BL/6J</strain>
        <tissue evidence="3">Placenta</tissue>
    </source>
</reference>
<reference evidence="3" key="6">
    <citation type="journal article" date="2002" name="Nature">
        <title>Analysis of the mouse transcriptome based on functional annotation of 60,770 full-length cDNAs.</title>
        <authorList>
            <consortium name="The FANTOM Consortium and the RIKEN Genome Exploration Research Group Phase I and II Team"/>
        </authorList>
    </citation>
    <scope>NUCLEOTIDE SEQUENCE</scope>
    <source>
        <strain evidence="3">C57BL/6J</strain>
        <tissue evidence="3">Placenta</tissue>
    </source>
</reference>
<evidence type="ECO:0000313" key="4">
    <source>
        <dbReference type="MGI" id="MGI:1329016"/>
    </source>
</evidence>
<dbReference type="AlphaFoldDB" id="Q9DAT4"/>
<gene>
    <name evidence="4" type="primary">Sel1l</name>
    <name evidence="4" type="synonym">Sel1h</name>
</gene>
<evidence type="ECO:0000256" key="1">
    <source>
        <dbReference type="SAM" id="MobiDB-lite"/>
    </source>
</evidence>
<evidence type="ECO:0000256" key="2">
    <source>
        <dbReference type="SAM" id="SignalP"/>
    </source>
</evidence>
<dbReference type="EMBL" id="AK005544">
    <property type="protein sequence ID" value="BAB24113.1"/>
    <property type="molecule type" value="mRNA"/>
</dbReference>
<organism evidence="3">
    <name type="scientific">Mus musculus</name>
    <name type="common">Mouse</name>
    <dbReference type="NCBI Taxonomy" id="10090"/>
    <lineage>
        <taxon>Eukaryota</taxon>
        <taxon>Metazoa</taxon>
        <taxon>Chordata</taxon>
        <taxon>Craniata</taxon>
        <taxon>Vertebrata</taxon>
        <taxon>Euteleostomi</taxon>
        <taxon>Mammalia</taxon>
        <taxon>Eutheria</taxon>
        <taxon>Euarchontoglires</taxon>
        <taxon>Glires</taxon>
        <taxon>Rodentia</taxon>
        <taxon>Myomorpha</taxon>
        <taxon>Muroidea</taxon>
        <taxon>Muridae</taxon>
        <taxon>Murinae</taxon>
        <taxon>Mus</taxon>
        <taxon>Mus</taxon>
    </lineage>
</organism>